<accession>A0ABY5AGI3</accession>
<evidence type="ECO:0000313" key="8">
    <source>
        <dbReference type="EMBL" id="USR78957.1"/>
    </source>
</evidence>
<evidence type="ECO:0000256" key="5">
    <source>
        <dbReference type="ARBA" id="ARBA00023136"/>
    </source>
</evidence>
<evidence type="ECO:0000256" key="4">
    <source>
        <dbReference type="ARBA" id="ARBA00022989"/>
    </source>
</evidence>
<evidence type="ECO:0000313" key="9">
    <source>
        <dbReference type="Proteomes" id="UP001056109"/>
    </source>
</evidence>
<evidence type="ECO:0000259" key="7">
    <source>
        <dbReference type="Pfam" id="PF00482"/>
    </source>
</evidence>
<feature type="domain" description="Type II secretion system protein GspF" evidence="7">
    <location>
        <begin position="90"/>
        <end position="215"/>
    </location>
</feature>
<dbReference type="PANTHER" id="PTHR35007:SF2">
    <property type="entry name" value="PILUS ASSEMBLE PROTEIN"/>
    <property type="match status" value="1"/>
</dbReference>
<sequence length="282" mass="30432">MGFLAGATVGLGILFVLRAWNNPQPLRIPPLFYPFTGSALIGALVGFFLLDSIAVALCGAFMGGAIYSQIRSTSIQRRVRAQRETWPDVLDDIVASLRAGLSVSQALAKIGERGPQLMQDPFARCAQAVRAHGRIDLAIDFLKDEFRDPLADRVLEAMRLSHELGGRDLASMLSRLASVVRQDNRARGELLARQSWTVNGARLAAVAPWALLALFATRPGTIEAFSTTGGIAVLIVGAVVTVLAYLAMMKLGELPPDKRIFTTEPVGDLARNRAVIESKDVP</sequence>
<protein>
    <submittedName>
        <fullName evidence="8">Type II secretion system F family protein</fullName>
    </submittedName>
</protein>
<dbReference type="InterPro" id="IPR018076">
    <property type="entry name" value="T2SS_GspF_dom"/>
</dbReference>
<feature type="transmembrane region" description="Helical" evidence="6">
    <location>
        <begin position="228"/>
        <end position="248"/>
    </location>
</feature>
<reference evidence="8" key="1">
    <citation type="submission" date="2022-06" db="EMBL/GenBank/DDBJ databases">
        <title>Complete Genome Sequence of Arcanobacterium pinnipediorum strain DSM 28752 isolated from a harbour seal.</title>
        <authorList>
            <person name="Borowiak M."/>
            <person name="Kreitlow A."/>
            <person name="Alssahen M."/>
            <person name="Malorny B."/>
            <person name="Laemmler C."/>
            <person name="Prenger-Berninghoff E."/>
            <person name="Siebert U."/>
            <person name="Ploetz M."/>
            <person name="Abdulmawjood A."/>
        </authorList>
    </citation>
    <scope>NUCLEOTIDE SEQUENCE</scope>
    <source>
        <strain evidence="8">DSM 28752</strain>
    </source>
</reference>
<dbReference type="PANTHER" id="PTHR35007">
    <property type="entry name" value="INTEGRAL MEMBRANE PROTEIN-RELATED"/>
    <property type="match status" value="1"/>
</dbReference>
<dbReference type="Proteomes" id="UP001056109">
    <property type="component" value="Chromosome"/>
</dbReference>
<proteinExistence type="predicted"/>
<keyword evidence="5 6" id="KW-0472">Membrane</keyword>
<keyword evidence="2" id="KW-1003">Cell membrane</keyword>
<keyword evidence="4 6" id="KW-1133">Transmembrane helix</keyword>
<keyword evidence="9" id="KW-1185">Reference proteome</keyword>
<evidence type="ECO:0000256" key="2">
    <source>
        <dbReference type="ARBA" id="ARBA00022475"/>
    </source>
</evidence>
<keyword evidence="3 6" id="KW-0812">Transmembrane</keyword>
<evidence type="ECO:0000256" key="1">
    <source>
        <dbReference type="ARBA" id="ARBA00004651"/>
    </source>
</evidence>
<dbReference type="RefSeq" id="WP_252672815.1">
    <property type="nucleotide sequence ID" value="NZ_CP099547.1"/>
</dbReference>
<name>A0ABY5AGI3_9ACTO</name>
<dbReference type="EMBL" id="CP099547">
    <property type="protein sequence ID" value="USR78957.1"/>
    <property type="molecule type" value="Genomic_DNA"/>
</dbReference>
<evidence type="ECO:0000256" key="6">
    <source>
        <dbReference type="SAM" id="Phobius"/>
    </source>
</evidence>
<evidence type="ECO:0000256" key="3">
    <source>
        <dbReference type="ARBA" id="ARBA00022692"/>
    </source>
</evidence>
<comment type="subcellular location">
    <subcellularLocation>
        <location evidence="1">Cell membrane</location>
        <topology evidence="1">Multi-pass membrane protein</topology>
    </subcellularLocation>
</comment>
<feature type="transmembrane region" description="Helical" evidence="6">
    <location>
        <begin position="196"/>
        <end position="216"/>
    </location>
</feature>
<dbReference type="Pfam" id="PF00482">
    <property type="entry name" value="T2SSF"/>
    <property type="match status" value="1"/>
</dbReference>
<organism evidence="8 9">
    <name type="scientific">Arcanobacterium pinnipediorum</name>
    <dbReference type="NCBI Taxonomy" id="1503041"/>
    <lineage>
        <taxon>Bacteria</taxon>
        <taxon>Bacillati</taxon>
        <taxon>Actinomycetota</taxon>
        <taxon>Actinomycetes</taxon>
        <taxon>Actinomycetales</taxon>
        <taxon>Actinomycetaceae</taxon>
        <taxon>Arcanobacterium</taxon>
    </lineage>
</organism>
<gene>
    <name evidence="8" type="ORF">NG665_06075</name>
</gene>
<feature type="transmembrane region" description="Helical" evidence="6">
    <location>
        <begin position="35"/>
        <end position="68"/>
    </location>
</feature>